<dbReference type="Proteomes" id="UP000675881">
    <property type="component" value="Chromosome 3"/>
</dbReference>
<dbReference type="EMBL" id="HG994582">
    <property type="protein sequence ID" value="CAF2899229.1"/>
    <property type="molecule type" value="Genomic_DNA"/>
</dbReference>
<protein>
    <submittedName>
        <fullName evidence="1">(salmon louse) hypothetical protein</fullName>
    </submittedName>
</protein>
<accession>A0A7R8CUD7</accession>
<dbReference type="AlphaFoldDB" id="A0A7R8CUD7"/>
<evidence type="ECO:0000313" key="1">
    <source>
        <dbReference type="EMBL" id="CAF2899229.1"/>
    </source>
</evidence>
<keyword evidence="2" id="KW-1185">Reference proteome</keyword>
<gene>
    <name evidence="1" type="ORF">LSAA_7556</name>
</gene>
<organism evidence="1 2">
    <name type="scientific">Lepeophtheirus salmonis</name>
    <name type="common">Salmon louse</name>
    <name type="synonym">Caligus salmonis</name>
    <dbReference type="NCBI Taxonomy" id="72036"/>
    <lineage>
        <taxon>Eukaryota</taxon>
        <taxon>Metazoa</taxon>
        <taxon>Ecdysozoa</taxon>
        <taxon>Arthropoda</taxon>
        <taxon>Crustacea</taxon>
        <taxon>Multicrustacea</taxon>
        <taxon>Hexanauplia</taxon>
        <taxon>Copepoda</taxon>
        <taxon>Siphonostomatoida</taxon>
        <taxon>Caligidae</taxon>
        <taxon>Lepeophtheirus</taxon>
    </lineage>
</organism>
<name>A0A7R8CUD7_LEPSM</name>
<sequence length="126" mass="14271">MVWIKRSESGDLWIVENSFYFLKCMKLGNGCDSFWISLLFLIVSVLLALFGVKGANGIQCYECSGTYGNTIMNVCRAGHIGERKNCSSEVKNCYKSRTTEAVPKLARRCGTTKKSSKYLPRSQYWK</sequence>
<reference evidence="1" key="1">
    <citation type="submission" date="2021-02" db="EMBL/GenBank/DDBJ databases">
        <authorList>
            <person name="Bekaert M."/>
        </authorList>
    </citation>
    <scope>NUCLEOTIDE SEQUENCE</scope>
    <source>
        <strain evidence="1">IoA-00</strain>
    </source>
</reference>
<proteinExistence type="predicted"/>
<evidence type="ECO:0000313" key="2">
    <source>
        <dbReference type="Proteomes" id="UP000675881"/>
    </source>
</evidence>